<feature type="non-terminal residue" evidence="4">
    <location>
        <position position="179"/>
    </location>
</feature>
<evidence type="ECO:0000313" key="4">
    <source>
        <dbReference type="EMBL" id="CAH3030901.1"/>
    </source>
</evidence>
<keyword evidence="2 3" id="KW-0040">ANK repeat</keyword>
<dbReference type="PROSITE" id="PS50297">
    <property type="entry name" value="ANK_REP_REGION"/>
    <property type="match status" value="1"/>
</dbReference>
<evidence type="ECO:0000256" key="3">
    <source>
        <dbReference type="PROSITE-ProRule" id="PRU00023"/>
    </source>
</evidence>
<feature type="repeat" description="ANK" evidence="3">
    <location>
        <begin position="139"/>
        <end position="171"/>
    </location>
</feature>
<evidence type="ECO:0000256" key="1">
    <source>
        <dbReference type="ARBA" id="ARBA00022737"/>
    </source>
</evidence>
<dbReference type="PROSITE" id="PS50088">
    <property type="entry name" value="ANK_REPEAT"/>
    <property type="match status" value="1"/>
</dbReference>
<dbReference type="SUPFAM" id="SSF48403">
    <property type="entry name" value="Ankyrin repeat"/>
    <property type="match status" value="1"/>
</dbReference>
<dbReference type="EMBL" id="CALNXI010000664">
    <property type="protein sequence ID" value="CAH3030901.1"/>
    <property type="molecule type" value="Genomic_DNA"/>
</dbReference>
<dbReference type="InterPro" id="IPR050776">
    <property type="entry name" value="Ank_Repeat/CDKN_Inhibitor"/>
</dbReference>
<gene>
    <name evidence="4" type="ORF">PEVE_00038708</name>
</gene>
<sequence>MPFACKNSLCSSRAFNNCSRCHRTFFDKVSLMQCSQQKRDTCGRCERSSTEFKPNWYFNSAQNNPKDLHHAACTGNFQLVAEFMRTEFSDQPGKSHLSRSKLQYGYTPIHCATFGGHYDCLKLMLSHPDGKPNIIDPEDGRTPVHLACWKGHADCLKLLLSKGGNLYLRDHNRDTPISL</sequence>
<dbReference type="InterPro" id="IPR036770">
    <property type="entry name" value="Ankyrin_rpt-contain_sf"/>
</dbReference>
<dbReference type="PANTHER" id="PTHR24201:SF15">
    <property type="entry name" value="ANKYRIN REPEAT DOMAIN-CONTAINING PROTEIN 66"/>
    <property type="match status" value="1"/>
</dbReference>
<proteinExistence type="predicted"/>
<evidence type="ECO:0000256" key="2">
    <source>
        <dbReference type="ARBA" id="ARBA00023043"/>
    </source>
</evidence>
<dbReference type="InterPro" id="IPR002110">
    <property type="entry name" value="Ankyrin_rpt"/>
</dbReference>
<keyword evidence="5" id="KW-1185">Reference proteome</keyword>
<dbReference type="Proteomes" id="UP001159427">
    <property type="component" value="Unassembled WGS sequence"/>
</dbReference>
<dbReference type="SMART" id="SM00248">
    <property type="entry name" value="ANK"/>
    <property type="match status" value="2"/>
</dbReference>
<dbReference type="PANTHER" id="PTHR24201">
    <property type="entry name" value="ANK_REP_REGION DOMAIN-CONTAINING PROTEIN"/>
    <property type="match status" value="1"/>
</dbReference>
<accession>A0ABN8MRD5</accession>
<reference evidence="4 5" key="1">
    <citation type="submission" date="2022-05" db="EMBL/GenBank/DDBJ databases">
        <authorList>
            <consortium name="Genoscope - CEA"/>
            <person name="William W."/>
        </authorList>
    </citation>
    <scope>NUCLEOTIDE SEQUENCE [LARGE SCALE GENOMIC DNA]</scope>
</reference>
<name>A0ABN8MRD5_9CNID</name>
<organism evidence="4 5">
    <name type="scientific">Porites evermanni</name>
    <dbReference type="NCBI Taxonomy" id="104178"/>
    <lineage>
        <taxon>Eukaryota</taxon>
        <taxon>Metazoa</taxon>
        <taxon>Cnidaria</taxon>
        <taxon>Anthozoa</taxon>
        <taxon>Hexacorallia</taxon>
        <taxon>Scleractinia</taxon>
        <taxon>Fungiina</taxon>
        <taxon>Poritidae</taxon>
        <taxon>Porites</taxon>
    </lineage>
</organism>
<keyword evidence="1" id="KW-0677">Repeat</keyword>
<dbReference type="Pfam" id="PF12796">
    <property type="entry name" value="Ank_2"/>
    <property type="match status" value="1"/>
</dbReference>
<protein>
    <submittedName>
        <fullName evidence="4">Uncharacterized protein</fullName>
    </submittedName>
</protein>
<dbReference type="Gene3D" id="1.25.40.20">
    <property type="entry name" value="Ankyrin repeat-containing domain"/>
    <property type="match status" value="1"/>
</dbReference>
<comment type="caution">
    <text evidence="4">The sequence shown here is derived from an EMBL/GenBank/DDBJ whole genome shotgun (WGS) entry which is preliminary data.</text>
</comment>
<evidence type="ECO:0000313" key="5">
    <source>
        <dbReference type="Proteomes" id="UP001159427"/>
    </source>
</evidence>